<evidence type="ECO:0000256" key="1">
    <source>
        <dbReference type="SAM" id="SignalP"/>
    </source>
</evidence>
<dbReference type="EMBL" id="JAKGAS010000002">
    <property type="protein sequence ID" value="MCF2947326.1"/>
    <property type="molecule type" value="Genomic_DNA"/>
</dbReference>
<organism evidence="2 3">
    <name type="scientific">Paraglaciecola algarum</name>
    <dbReference type="NCBI Taxonomy" id="3050085"/>
    <lineage>
        <taxon>Bacteria</taxon>
        <taxon>Pseudomonadati</taxon>
        <taxon>Pseudomonadota</taxon>
        <taxon>Gammaproteobacteria</taxon>
        <taxon>Alteromonadales</taxon>
        <taxon>Alteromonadaceae</taxon>
        <taxon>Paraglaciecola</taxon>
    </lineage>
</organism>
<accession>A0ABS9D325</accession>
<dbReference type="Proteomes" id="UP001521137">
    <property type="component" value="Unassembled WGS sequence"/>
</dbReference>
<protein>
    <submittedName>
        <fullName evidence="2">TIGR04219 family outer membrane beta-barrel protein</fullName>
    </submittedName>
</protein>
<sequence length="252" mass="27744">MKKTAITLGIITLCASFSSQADTLLGLYAGAQGWNMEADGGFSEDGNNQTFDFDQKAKSNIYAAFEHPIPLIPNLKVQKTDMDTQGETTLNSNYTFGGKLFTANSDATADVMLSSTDIILYYEFFDNDLISFDFGINAKYLEGELLVTDKDDPSLTGFEKFSGPVPMLYSKLQFGLPFTGFGVFAEGSFLSIDDHSLTDYQAAITYSLMENLALDVTFQLGYRAVSLELEDLDNIYSDLEFKGAFAGIEVHF</sequence>
<dbReference type="InterPro" id="IPR026387">
    <property type="entry name" value="OMP_w_GlyGly"/>
</dbReference>
<proteinExistence type="predicted"/>
<dbReference type="RefSeq" id="WP_235310856.1">
    <property type="nucleotide sequence ID" value="NZ_JAKGAS010000002.1"/>
</dbReference>
<reference evidence="2 3" key="1">
    <citation type="submission" date="2022-01" db="EMBL/GenBank/DDBJ databases">
        <title>Paraglaciecola sp. G1-23.</title>
        <authorList>
            <person name="Jin M.S."/>
            <person name="Han D.M."/>
            <person name="Kim H.M."/>
            <person name="Jeon C.O."/>
        </authorList>
    </citation>
    <scope>NUCLEOTIDE SEQUENCE [LARGE SCALE GENOMIC DNA]</scope>
    <source>
        <strain evidence="2 3">G1-23</strain>
    </source>
</reference>
<gene>
    <name evidence="2" type="ORF">L0668_04345</name>
</gene>
<evidence type="ECO:0000313" key="3">
    <source>
        <dbReference type="Proteomes" id="UP001521137"/>
    </source>
</evidence>
<feature type="chain" id="PRO_5045562652" evidence="1">
    <location>
        <begin position="22"/>
        <end position="252"/>
    </location>
</feature>
<keyword evidence="3" id="KW-1185">Reference proteome</keyword>
<name>A0ABS9D325_9ALTE</name>
<comment type="caution">
    <text evidence="2">The sequence shown here is derived from an EMBL/GenBank/DDBJ whole genome shotgun (WGS) entry which is preliminary data.</text>
</comment>
<dbReference type="NCBIfam" id="TIGR04219">
    <property type="entry name" value="OMP_w_GlyGly"/>
    <property type="match status" value="1"/>
</dbReference>
<evidence type="ECO:0000313" key="2">
    <source>
        <dbReference type="EMBL" id="MCF2947326.1"/>
    </source>
</evidence>
<keyword evidence="1" id="KW-0732">Signal</keyword>
<feature type="signal peptide" evidence="1">
    <location>
        <begin position="1"/>
        <end position="21"/>
    </location>
</feature>